<evidence type="ECO:0000313" key="3">
    <source>
        <dbReference type="Proteomes" id="UP000017148"/>
    </source>
</evidence>
<gene>
    <name evidence="2" type="ORF">CALK_2432</name>
</gene>
<feature type="domain" description="Co-chaperone DjlA N-terminal" evidence="1">
    <location>
        <begin position="45"/>
        <end position="144"/>
    </location>
</feature>
<proteinExistence type="predicted"/>
<dbReference type="EMBL" id="ASJR01000036">
    <property type="protein sequence ID" value="ERP30741.1"/>
    <property type="molecule type" value="Genomic_DNA"/>
</dbReference>
<sequence>MNENLNMLQIEMGTIKNQPEINILAEKHPLLKADLTMKHFYLNGLALLMSVDDEIDEKEKEYISNLIQAFDMGDDIINEMVEFAENPNPDVVKEMLGEINADPLMKKTFVVDCMMLAEKDGTLHENEKKFINTMYETFSFSEDEKSVLKKIAETVKNKDENKNLCVMIDILLL</sequence>
<reference evidence="2 3" key="1">
    <citation type="journal article" date="2013" name="Environ. Microbiol.">
        <title>Genome analysis of Chitinivibrio alkaliphilus gen. nov., sp. nov., a novel extremely haloalkaliphilic anaerobic chitinolytic bacterium from the candidate phylum Termite Group 3.</title>
        <authorList>
            <person name="Sorokin D.Y."/>
            <person name="Gumerov V.M."/>
            <person name="Rakitin A.L."/>
            <person name="Beletsky A.V."/>
            <person name="Damste J.S."/>
            <person name="Muyzer G."/>
            <person name="Mardanov A.V."/>
            <person name="Ravin N.V."/>
        </authorList>
    </citation>
    <scope>NUCLEOTIDE SEQUENCE [LARGE SCALE GENOMIC DNA]</scope>
    <source>
        <strain evidence="2 3">ACht1</strain>
    </source>
</reference>
<dbReference type="STRING" id="1313304.CALK_2432"/>
<dbReference type="InterPro" id="IPR007791">
    <property type="entry name" value="DjlA_N"/>
</dbReference>
<comment type="caution">
    <text evidence="2">The sequence shown here is derived from an EMBL/GenBank/DDBJ whole genome shotgun (WGS) entry which is preliminary data.</text>
</comment>
<accession>U7D599</accession>
<dbReference type="InterPro" id="IPR029024">
    <property type="entry name" value="TerB-like"/>
</dbReference>
<name>U7D599_9BACT</name>
<dbReference type="Gene3D" id="1.10.3680.10">
    <property type="entry name" value="TerB-like"/>
    <property type="match status" value="1"/>
</dbReference>
<dbReference type="Pfam" id="PF05099">
    <property type="entry name" value="TerB"/>
    <property type="match status" value="1"/>
</dbReference>
<evidence type="ECO:0000259" key="1">
    <source>
        <dbReference type="Pfam" id="PF05099"/>
    </source>
</evidence>
<dbReference type="Proteomes" id="UP000017148">
    <property type="component" value="Unassembled WGS sequence"/>
</dbReference>
<dbReference type="SUPFAM" id="SSF158682">
    <property type="entry name" value="TerB-like"/>
    <property type="match status" value="1"/>
</dbReference>
<keyword evidence="3" id="KW-1185">Reference proteome</keyword>
<protein>
    <recommendedName>
        <fullName evidence="1">Co-chaperone DjlA N-terminal domain-containing protein</fullName>
    </recommendedName>
</protein>
<dbReference type="RefSeq" id="WP_022637775.1">
    <property type="nucleotide sequence ID" value="NZ_ASJR01000036.1"/>
</dbReference>
<dbReference type="AlphaFoldDB" id="U7D599"/>
<organism evidence="2 3">
    <name type="scientific">Chitinivibrio alkaliphilus ACht1</name>
    <dbReference type="NCBI Taxonomy" id="1313304"/>
    <lineage>
        <taxon>Bacteria</taxon>
        <taxon>Pseudomonadati</taxon>
        <taxon>Fibrobacterota</taxon>
        <taxon>Chitinivibrionia</taxon>
        <taxon>Chitinivibrionales</taxon>
        <taxon>Chitinivibrionaceae</taxon>
        <taxon>Chitinivibrio</taxon>
    </lineage>
</organism>
<evidence type="ECO:0000313" key="2">
    <source>
        <dbReference type="EMBL" id="ERP30741.1"/>
    </source>
</evidence>
<dbReference type="CDD" id="cd07177">
    <property type="entry name" value="terB_like"/>
    <property type="match status" value="1"/>
</dbReference>